<evidence type="ECO:0000256" key="2">
    <source>
        <dbReference type="SAM" id="Phobius"/>
    </source>
</evidence>
<evidence type="ECO:0000313" key="5">
    <source>
        <dbReference type="Proteomes" id="UP000821837"/>
    </source>
</evidence>
<dbReference type="InterPro" id="IPR008753">
    <property type="entry name" value="Peptidase_M13_N"/>
</dbReference>
<sequence length="597" mass="68041">MSTETSTGASRLKRRRTSFDDLPMRPVVREGRRRRLVDEQRQELLVFDKSQAVDSLRYASFLVGLGVTMSAALFTPPVLLMARFRACESGCQSIAQELSRSVSHKVHPCDDFYQHVCTGWDSAKTHSPLENYKTAFSRRIVRNMMLKKIPSRSTTAWGKAAGFIYRCLMRVEMNDFSSVNSFLHELGLPWPEKSPTNRQQLLNIFVTASLEFGMPMFLAFYVGRHPTRPATNAIYITLDARFSDWIADMEALRENGNEDDYLRRCAESVGREGQSYSSMIRQVLETHFDVMNLVRLFWEDAAVPRFYSLTDLDLRTAINGHLPDESQLWPEDEVVLLQPEFFVKLDVDHLSHTGYQESFKLFLGAYVVWAVSPLVSRRLTPRMLVDVGGRTSEAYHRLSMCMQALEILMPLVKWQLHRDAQKDLWPTWTVTRLSARSMVSFLAAYGGVTKAFASPILSRLGANAFNMTNTWEMLDYAVAYLPNNTDAPFFDLYRAAAKATATFFKQSLRRPRNNIHHVPGIASDDVYRLLVTREVSLFHYLTSSPVYEPWHPAAVIAALAGIYVSAQMATLIRLAIYYDSNFQVGVAEKSVYATKSR</sequence>
<dbReference type="GO" id="GO:0005886">
    <property type="term" value="C:plasma membrane"/>
    <property type="evidence" value="ECO:0007669"/>
    <property type="project" value="TreeGrafter"/>
</dbReference>
<proteinExistence type="inferred from homology"/>
<dbReference type="Gene3D" id="3.40.390.10">
    <property type="entry name" value="Collagenase (Catalytic Domain)"/>
    <property type="match status" value="1"/>
</dbReference>
<dbReference type="GO" id="GO:0004222">
    <property type="term" value="F:metalloendopeptidase activity"/>
    <property type="evidence" value="ECO:0007669"/>
    <property type="project" value="InterPro"/>
</dbReference>
<reference evidence="4" key="2">
    <citation type="submission" date="2021-09" db="EMBL/GenBank/DDBJ databases">
        <authorList>
            <person name="Jia N."/>
            <person name="Wang J."/>
            <person name="Shi W."/>
            <person name="Du L."/>
            <person name="Sun Y."/>
            <person name="Zhan W."/>
            <person name="Jiang J."/>
            <person name="Wang Q."/>
            <person name="Zhang B."/>
            <person name="Ji P."/>
            <person name="Sakyi L.B."/>
            <person name="Cui X."/>
            <person name="Yuan T."/>
            <person name="Jiang B."/>
            <person name="Yang W."/>
            <person name="Lam T.T.-Y."/>
            <person name="Chang Q."/>
            <person name="Ding S."/>
            <person name="Wang X."/>
            <person name="Zhu J."/>
            <person name="Ruan X."/>
            <person name="Zhao L."/>
            <person name="Wei J."/>
            <person name="Que T."/>
            <person name="Du C."/>
            <person name="Cheng J."/>
            <person name="Dai P."/>
            <person name="Han X."/>
            <person name="Huang E."/>
            <person name="Gao Y."/>
            <person name="Liu J."/>
            <person name="Shao H."/>
            <person name="Ye R."/>
            <person name="Li L."/>
            <person name="Wei W."/>
            <person name="Wang X."/>
            <person name="Wang C."/>
            <person name="Huo Q."/>
            <person name="Li W."/>
            <person name="Guo W."/>
            <person name="Chen H."/>
            <person name="Chen S."/>
            <person name="Zhou L."/>
            <person name="Zhou L."/>
            <person name="Ni X."/>
            <person name="Tian J."/>
            <person name="Zhou Y."/>
            <person name="Sheng Y."/>
            <person name="Liu T."/>
            <person name="Pan Y."/>
            <person name="Xia L."/>
            <person name="Li J."/>
            <person name="Zhao F."/>
            <person name="Cao W."/>
        </authorList>
    </citation>
    <scope>NUCLEOTIDE SEQUENCE</scope>
    <source>
        <strain evidence="4">Rsan-2018</strain>
        <tissue evidence="4">Larvae</tissue>
    </source>
</reference>
<dbReference type="Pfam" id="PF05649">
    <property type="entry name" value="Peptidase_M13_N"/>
    <property type="match status" value="1"/>
</dbReference>
<dbReference type="PANTHER" id="PTHR11733">
    <property type="entry name" value="ZINC METALLOPROTEASE FAMILY M13 NEPRILYSIN-RELATED"/>
    <property type="match status" value="1"/>
</dbReference>
<dbReference type="InterPro" id="IPR000718">
    <property type="entry name" value="Peptidase_M13"/>
</dbReference>
<evidence type="ECO:0000256" key="1">
    <source>
        <dbReference type="ARBA" id="ARBA00007357"/>
    </source>
</evidence>
<dbReference type="Gene3D" id="1.10.1380.10">
    <property type="entry name" value="Neutral endopeptidase , domain2"/>
    <property type="match status" value="1"/>
</dbReference>
<dbReference type="InterPro" id="IPR024079">
    <property type="entry name" value="MetalloPept_cat_dom_sf"/>
</dbReference>
<dbReference type="VEuPathDB" id="VectorBase:RSAN_031543"/>
<dbReference type="Proteomes" id="UP000821837">
    <property type="component" value="Chromosome 5"/>
</dbReference>
<accession>A0A9D4PSD0</accession>
<dbReference type="SUPFAM" id="SSF55486">
    <property type="entry name" value="Metalloproteases ('zincins'), catalytic domain"/>
    <property type="match status" value="1"/>
</dbReference>
<dbReference type="GO" id="GO:0016485">
    <property type="term" value="P:protein processing"/>
    <property type="evidence" value="ECO:0007669"/>
    <property type="project" value="TreeGrafter"/>
</dbReference>
<evidence type="ECO:0000259" key="3">
    <source>
        <dbReference type="Pfam" id="PF05649"/>
    </source>
</evidence>
<dbReference type="InterPro" id="IPR042089">
    <property type="entry name" value="Peptidase_M13_dom_2"/>
</dbReference>
<feature type="domain" description="Peptidase M13 N-terminal" evidence="3">
    <location>
        <begin position="108"/>
        <end position="406"/>
    </location>
</feature>
<feature type="transmembrane region" description="Helical" evidence="2">
    <location>
        <begin position="58"/>
        <end position="80"/>
    </location>
</feature>
<keyword evidence="2" id="KW-0812">Transmembrane</keyword>
<organism evidence="4 5">
    <name type="scientific">Rhipicephalus sanguineus</name>
    <name type="common">Brown dog tick</name>
    <name type="synonym">Ixodes sanguineus</name>
    <dbReference type="NCBI Taxonomy" id="34632"/>
    <lineage>
        <taxon>Eukaryota</taxon>
        <taxon>Metazoa</taxon>
        <taxon>Ecdysozoa</taxon>
        <taxon>Arthropoda</taxon>
        <taxon>Chelicerata</taxon>
        <taxon>Arachnida</taxon>
        <taxon>Acari</taxon>
        <taxon>Parasitiformes</taxon>
        <taxon>Ixodida</taxon>
        <taxon>Ixodoidea</taxon>
        <taxon>Ixodidae</taxon>
        <taxon>Rhipicephalinae</taxon>
        <taxon>Rhipicephalus</taxon>
        <taxon>Rhipicephalus</taxon>
    </lineage>
</organism>
<comment type="similarity">
    <text evidence="1">Belongs to the peptidase M13 family.</text>
</comment>
<name>A0A9D4PSD0_RHISA</name>
<evidence type="ECO:0000313" key="4">
    <source>
        <dbReference type="EMBL" id="KAH7952185.1"/>
    </source>
</evidence>
<keyword evidence="2" id="KW-1133">Transmembrane helix</keyword>
<gene>
    <name evidence="4" type="ORF">HPB52_019693</name>
</gene>
<dbReference type="PANTHER" id="PTHR11733:SF241">
    <property type="entry name" value="GH26575P-RELATED"/>
    <property type="match status" value="1"/>
</dbReference>
<dbReference type="AlphaFoldDB" id="A0A9D4PSD0"/>
<reference evidence="4" key="1">
    <citation type="journal article" date="2020" name="Cell">
        <title>Large-Scale Comparative Analyses of Tick Genomes Elucidate Their Genetic Diversity and Vector Capacities.</title>
        <authorList>
            <consortium name="Tick Genome and Microbiome Consortium (TIGMIC)"/>
            <person name="Jia N."/>
            <person name="Wang J."/>
            <person name="Shi W."/>
            <person name="Du L."/>
            <person name="Sun Y."/>
            <person name="Zhan W."/>
            <person name="Jiang J.F."/>
            <person name="Wang Q."/>
            <person name="Zhang B."/>
            <person name="Ji P."/>
            <person name="Bell-Sakyi L."/>
            <person name="Cui X.M."/>
            <person name="Yuan T.T."/>
            <person name="Jiang B.G."/>
            <person name="Yang W.F."/>
            <person name="Lam T.T."/>
            <person name="Chang Q.C."/>
            <person name="Ding S.J."/>
            <person name="Wang X.J."/>
            <person name="Zhu J.G."/>
            <person name="Ruan X.D."/>
            <person name="Zhao L."/>
            <person name="Wei J.T."/>
            <person name="Ye R.Z."/>
            <person name="Que T.C."/>
            <person name="Du C.H."/>
            <person name="Zhou Y.H."/>
            <person name="Cheng J.X."/>
            <person name="Dai P.F."/>
            <person name="Guo W.B."/>
            <person name="Han X.H."/>
            <person name="Huang E.J."/>
            <person name="Li L.F."/>
            <person name="Wei W."/>
            <person name="Gao Y.C."/>
            <person name="Liu J.Z."/>
            <person name="Shao H.Z."/>
            <person name="Wang X."/>
            <person name="Wang C.C."/>
            <person name="Yang T.C."/>
            <person name="Huo Q.B."/>
            <person name="Li W."/>
            <person name="Chen H.Y."/>
            <person name="Chen S.E."/>
            <person name="Zhou L.G."/>
            <person name="Ni X.B."/>
            <person name="Tian J.H."/>
            <person name="Sheng Y."/>
            <person name="Liu T."/>
            <person name="Pan Y.S."/>
            <person name="Xia L.Y."/>
            <person name="Li J."/>
            <person name="Zhao F."/>
            <person name="Cao W.C."/>
        </authorList>
    </citation>
    <scope>NUCLEOTIDE SEQUENCE</scope>
    <source>
        <strain evidence="4">Rsan-2018</strain>
    </source>
</reference>
<dbReference type="PROSITE" id="PS51885">
    <property type="entry name" value="NEPRILYSIN"/>
    <property type="match status" value="1"/>
</dbReference>
<comment type="caution">
    <text evidence="4">The sequence shown here is derived from an EMBL/GenBank/DDBJ whole genome shotgun (WGS) entry which is preliminary data.</text>
</comment>
<dbReference type="EMBL" id="JABSTV010001251">
    <property type="protein sequence ID" value="KAH7952185.1"/>
    <property type="molecule type" value="Genomic_DNA"/>
</dbReference>
<keyword evidence="5" id="KW-1185">Reference proteome</keyword>
<keyword evidence="2" id="KW-0472">Membrane</keyword>
<protein>
    <recommendedName>
        <fullName evidence="3">Peptidase M13 N-terminal domain-containing protein</fullName>
    </recommendedName>
</protein>